<gene>
    <name evidence="2" type="ordered locus">PECL_873</name>
</gene>
<protein>
    <submittedName>
        <fullName evidence="2">Uncharacterized protein</fullName>
    </submittedName>
</protein>
<name>G8PD10_PEDCP</name>
<keyword evidence="1" id="KW-0472">Membrane</keyword>
<sequence length="214" mass="24069">MNTLLAFLFLGSLIVILIGAILFFIDYAQKRNKRKSLIIIAVGFLISIISISGFGAIEHHNQKVAEEKQAKIAQIKKQKDKKFKSIASEYSLKYIELISTSEDLAKKVNSEWGNAIDNSGDDYDVDKTIDDIEEKNSDKISQINDDQSTLDSDLTKLKKNNTSKYGYHKFKKANDNITDLTNFVTSPTGSYSDFVDTFNTHDDNASDSYKDLSN</sequence>
<evidence type="ECO:0000256" key="1">
    <source>
        <dbReference type="SAM" id="Phobius"/>
    </source>
</evidence>
<keyword evidence="1" id="KW-0812">Transmembrane</keyword>
<evidence type="ECO:0000313" key="3">
    <source>
        <dbReference type="Proteomes" id="UP000005444"/>
    </source>
</evidence>
<dbReference type="AlphaFoldDB" id="G8PD10"/>
<dbReference type="EMBL" id="CP003137">
    <property type="protein sequence ID" value="AEV95145.1"/>
    <property type="molecule type" value="Genomic_DNA"/>
</dbReference>
<keyword evidence="3" id="KW-1185">Reference proteome</keyword>
<dbReference type="STRING" id="701521.PECL_873"/>
<dbReference type="HOGENOM" id="CLU_110207_0_0_9"/>
<reference evidence="2 3" key="1">
    <citation type="journal article" date="2012" name="J. Bacteriol.">
        <title>Complete Genome Sequence of the Beer Spoilage Organism Pediococcus claussenii ATCC BAA-344T.</title>
        <authorList>
            <person name="Pittet V."/>
            <person name="Abegunde T."/>
            <person name="Marfleet T."/>
            <person name="Haakensen M."/>
            <person name="Morrow K."/>
            <person name="Jayaprakash T."/>
            <person name="Schroeder K."/>
            <person name="Trost B."/>
            <person name="Byrns S."/>
            <person name="Bergsveinson J."/>
            <person name="Kusalik A."/>
            <person name="Ziola B."/>
        </authorList>
    </citation>
    <scope>NUCLEOTIDE SEQUENCE [LARGE SCALE GENOMIC DNA]</scope>
    <source>
        <strain evidence="2 3">ATCC BAA-344</strain>
    </source>
</reference>
<dbReference type="RefSeq" id="WP_014215342.1">
    <property type="nucleotide sequence ID" value="NC_016605.1"/>
</dbReference>
<accession>G8PD10</accession>
<organism evidence="2 3">
    <name type="scientific">Pediococcus claussenii (strain ATCC BAA-344 / DSM 14800 / JCM 18046 / KCTC 3811 / LMG 21948 / P06)</name>
    <dbReference type="NCBI Taxonomy" id="701521"/>
    <lineage>
        <taxon>Bacteria</taxon>
        <taxon>Bacillati</taxon>
        <taxon>Bacillota</taxon>
        <taxon>Bacilli</taxon>
        <taxon>Lactobacillales</taxon>
        <taxon>Lactobacillaceae</taxon>
        <taxon>Pediococcus</taxon>
    </lineage>
</organism>
<dbReference type="PATRIC" id="fig|701521.8.peg.823"/>
<feature type="transmembrane region" description="Helical" evidence="1">
    <location>
        <begin position="37"/>
        <end position="57"/>
    </location>
</feature>
<feature type="transmembrane region" description="Helical" evidence="1">
    <location>
        <begin position="6"/>
        <end position="25"/>
    </location>
</feature>
<dbReference type="eggNOG" id="ENOG5030AKZ">
    <property type="taxonomic scope" value="Bacteria"/>
</dbReference>
<dbReference type="Proteomes" id="UP000005444">
    <property type="component" value="Chromosome"/>
</dbReference>
<keyword evidence="1" id="KW-1133">Transmembrane helix</keyword>
<dbReference type="KEGG" id="pce:PECL_873"/>
<proteinExistence type="predicted"/>
<evidence type="ECO:0000313" key="2">
    <source>
        <dbReference type="EMBL" id="AEV95145.1"/>
    </source>
</evidence>